<feature type="domain" description="HTH tetR-type" evidence="6">
    <location>
        <begin position="8"/>
        <end position="68"/>
    </location>
</feature>
<comment type="caution">
    <text evidence="7">The sequence shown here is derived from an EMBL/GenBank/DDBJ whole genome shotgun (WGS) entry which is preliminary data.</text>
</comment>
<dbReference type="InterPro" id="IPR009057">
    <property type="entry name" value="Homeodomain-like_sf"/>
</dbReference>
<evidence type="ECO:0000256" key="3">
    <source>
        <dbReference type="ARBA" id="ARBA00023125"/>
    </source>
</evidence>
<dbReference type="Pfam" id="PF13977">
    <property type="entry name" value="TetR_C_6"/>
    <property type="match status" value="1"/>
</dbReference>
<dbReference type="Proteomes" id="UP001277761">
    <property type="component" value="Unassembled WGS sequence"/>
</dbReference>
<feature type="DNA-binding region" description="H-T-H motif" evidence="5">
    <location>
        <begin position="31"/>
        <end position="50"/>
    </location>
</feature>
<evidence type="ECO:0000313" key="7">
    <source>
        <dbReference type="EMBL" id="MDX8151663.1"/>
    </source>
</evidence>
<evidence type="ECO:0000259" key="6">
    <source>
        <dbReference type="PROSITE" id="PS50977"/>
    </source>
</evidence>
<organism evidence="7 8">
    <name type="scientific">Patulibacter brassicae</name>
    <dbReference type="NCBI Taxonomy" id="1705717"/>
    <lineage>
        <taxon>Bacteria</taxon>
        <taxon>Bacillati</taxon>
        <taxon>Actinomycetota</taxon>
        <taxon>Thermoleophilia</taxon>
        <taxon>Solirubrobacterales</taxon>
        <taxon>Patulibacteraceae</taxon>
        <taxon>Patulibacter</taxon>
    </lineage>
</organism>
<keyword evidence="3 5" id="KW-0238">DNA-binding</keyword>
<evidence type="ECO:0000256" key="1">
    <source>
        <dbReference type="ARBA" id="ARBA00022491"/>
    </source>
</evidence>
<keyword evidence="4" id="KW-0804">Transcription</keyword>
<evidence type="ECO:0000256" key="4">
    <source>
        <dbReference type="ARBA" id="ARBA00023163"/>
    </source>
</evidence>
<keyword evidence="2" id="KW-0805">Transcription regulation</keyword>
<dbReference type="InterPro" id="IPR039538">
    <property type="entry name" value="BetI_C"/>
</dbReference>
<reference evidence="7 8" key="1">
    <citation type="submission" date="2023-11" db="EMBL/GenBank/DDBJ databases">
        <authorList>
            <person name="Xu M."/>
            <person name="Jiang T."/>
        </authorList>
    </citation>
    <scope>NUCLEOTIDE SEQUENCE [LARGE SCALE GENOMIC DNA]</scope>
    <source>
        <strain evidence="7 8">SD</strain>
    </source>
</reference>
<evidence type="ECO:0000256" key="2">
    <source>
        <dbReference type="ARBA" id="ARBA00023015"/>
    </source>
</evidence>
<dbReference type="InterPro" id="IPR001647">
    <property type="entry name" value="HTH_TetR"/>
</dbReference>
<dbReference type="InterPro" id="IPR036271">
    <property type="entry name" value="Tet_transcr_reg_TetR-rel_C_sf"/>
</dbReference>
<keyword evidence="1" id="KW-0678">Repressor</keyword>
<dbReference type="SUPFAM" id="SSF48498">
    <property type="entry name" value="Tetracyclin repressor-like, C-terminal domain"/>
    <property type="match status" value="1"/>
</dbReference>
<dbReference type="PROSITE" id="PS01081">
    <property type="entry name" value="HTH_TETR_1"/>
    <property type="match status" value="1"/>
</dbReference>
<dbReference type="SUPFAM" id="SSF46689">
    <property type="entry name" value="Homeodomain-like"/>
    <property type="match status" value="1"/>
</dbReference>
<evidence type="ECO:0000256" key="5">
    <source>
        <dbReference type="PROSITE-ProRule" id="PRU00335"/>
    </source>
</evidence>
<protein>
    <submittedName>
        <fullName evidence="7">TetR family transcriptional regulator C-terminal domain-containing protein</fullName>
    </submittedName>
</protein>
<gene>
    <name evidence="7" type="ORF">SK069_08675</name>
</gene>
<name>A0ABU4VIQ0_9ACTN</name>
<accession>A0ABU4VIQ0</accession>
<dbReference type="EMBL" id="JAXAVX010000003">
    <property type="protein sequence ID" value="MDX8151663.1"/>
    <property type="molecule type" value="Genomic_DNA"/>
</dbReference>
<keyword evidence="8" id="KW-1185">Reference proteome</keyword>
<dbReference type="PROSITE" id="PS50977">
    <property type="entry name" value="HTH_TETR_2"/>
    <property type="match status" value="1"/>
</dbReference>
<proteinExistence type="predicted"/>
<sequence>MPKVVDHEERRRAVAEALWRVVRREGIEHASVRNVATEAGLSPGAMRHYFAGQLDLQRAAMRALMERIAERLRAIPSTGEPVERCRAALAQLLPLDDERQAEAEIWFAFAAQARTQPAFEPLVVETYDAIWSIAAEVVSLVAPGLPPARHAAEAEALFALVDGLVLHAVQRPGLVDADAMLAVVDAQLAHLRRAVR</sequence>
<dbReference type="InterPro" id="IPR023772">
    <property type="entry name" value="DNA-bd_HTH_TetR-type_CS"/>
</dbReference>
<dbReference type="Gene3D" id="1.10.357.10">
    <property type="entry name" value="Tetracycline Repressor, domain 2"/>
    <property type="match status" value="1"/>
</dbReference>
<evidence type="ECO:0000313" key="8">
    <source>
        <dbReference type="Proteomes" id="UP001277761"/>
    </source>
</evidence>
<dbReference type="RefSeq" id="WP_319953818.1">
    <property type="nucleotide sequence ID" value="NZ_JAXAVX010000003.1"/>
</dbReference>